<dbReference type="InterPro" id="IPR001789">
    <property type="entry name" value="Sig_transdc_resp-reg_receiver"/>
</dbReference>
<dbReference type="InterPro" id="IPR004358">
    <property type="entry name" value="Sig_transdc_His_kin-like_C"/>
</dbReference>
<dbReference type="PANTHER" id="PTHR34220">
    <property type="entry name" value="SENSOR HISTIDINE KINASE YPDA"/>
    <property type="match status" value="1"/>
</dbReference>
<dbReference type="GO" id="GO:0016020">
    <property type="term" value="C:membrane"/>
    <property type="evidence" value="ECO:0007669"/>
    <property type="project" value="InterPro"/>
</dbReference>
<evidence type="ECO:0000256" key="7">
    <source>
        <dbReference type="PROSITE-ProRule" id="PRU00169"/>
    </source>
</evidence>
<evidence type="ECO:0000256" key="1">
    <source>
        <dbReference type="ARBA" id="ARBA00000085"/>
    </source>
</evidence>
<dbReference type="InterPro" id="IPR011006">
    <property type="entry name" value="CheY-like_superfamily"/>
</dbReference>
<dbReference type="EC" id="2.7.13.3" evidence="2"/>
<feature type="domain" description="Histidine kinase" evidence="8">
    <location>
        <begin position="227"/>
        <end position="325"/>
    </location>
</feature>
<dbReference type="Pfam" id="PF02518">
    <property type="entry name" value="HATPase_c"/>
    <property type="match status" value="1"/>
</dbReference>
<keyword evidence="4" id="KW-0418">Kinase</keyword>
<evidence type="ECO:0000256" key="4">
    <source>
        <dbReference type="ARBA" id="ARBA00022777"/>
    </source>
</evidence>
<evidence type="ECO:0000256" key="5">
    <source>
        <dbReference type="ARBA" id="ARBA00023012"/>
    </source>
</evidence>
<dbReference type="PRINTS" id="PR00344">
    <property type="entry name" value="BCTRLSENSOR"/>
</dbReference>
<dbReference type="PROSITE" id="PS50109">
    <property type="entry name" value="HIS_KIN"/>
    <property type="match status" value="1"/>
</dbReference>
<evidence type="ECO:0000313" key="11">
    <source>
        <dbReference type="Proteomes" id="UP000004416"/>
    </source>
</evidence>
<dbReference type="EMBL" id="AFZX01000031">
    <property type="protein sequence ID" value="EHL08113.1"/>
    <property type="molecule type" value="Genomic_DNA"/>
</dbReference>
<evidence type="ECO:0000256" key="3">
    <source>
        <dbReference type="ARBA" id="ARBA00018672"/>
    </source>
</evidence>
<dbReference type="HOGENOM" id="CLU_851851_0_0_9"/>
<feature type="modified residue" description="4-aspartylphosphate" evidence="7">
    <location>
        <position position="47"/>
    </location>
</feature>
<organism evidence="10 11">
    <name type="scientific">Desulfitobacterium hafniense DP7</name>
    <dbReference type="NCBI Taxonomy" id="537010"/>
    <lineage>
        <taxon>Bacteria</taxon>
        <taxon>Bacillati</taxon>
        <taxon>Bacillota</taxon>
        <taxon>Clostridia</taxon>
        <taxon>Eubacteriales</taxon>
        <taxon>Desulfitobacteriaceae</taxon>
        <taxon>Desulfitobacterium</taxon>
    </lineage>
</organism>
<evidence type="ECO:0000259" key="8">
    <source>
        <dbReference type="PROSITE" id="PS50109"/>
    </source>
</evidence>
<comment type="caution">
    <text evidence="10">The sequence shown here is derived from an EMBL/GenBank/DDBJ whole genome shotgun (WGS) entry which is preliminary data.</text>
</comment>
<gene>
    <name evidence="10" type="ORF">HMPREF0322_01206</name>
</gene>
<proteinExistence type="predicted"/>
<evidence type="ECO:0000313" key="10">
    <source>
        <dbReference type="EMBL" id="EHL08113.1"/>
    </source>
</evidence>
<dbReference type="Pfam" id="PF06580">
    <property type="entry name" value="His_kinase"/>
    <property type="match status" value="1"/>
</dbReference>
<dbReference type="InterPro" id="IPR050640">
    <property type="entry name" value="Bact_2-comp_sensor_kinase"/>
</dbReference>
<dbReference type="RefSeq" id="WP_005810011.1">
    <property type="nucleotide sequence ID" value="NZ_JH414456.1"/>
</dbReference>
<dbReference type="GO" id="GO:0000155">
    <property type="term" value="F:phosphorelay sensor kinase activity"/>
    <property type="evidence" value="ECO:0007669"/>
    <property type="project" value="InterPro"/>
</dbReference>
<keyword evidence="5" id="KW-0902">Two-component regulatory system</keyword>
<dbReference type="SUPFAM" id="SSF52172">
    <property type="entry name" value="CheY-like"/>
    <property type="match status" value="1"/>
</dbReference>
<dbReference type="Gene3D" id="3.30.565.10">
    <property type="entry name" value="Histidine kinase-like ATPase, C-terminal domain"/>
    <property type="match status" value="1"/>
</dbReference>
<reference evidence="10 11" key="1">
    <citation type="submission" date="2011-08" db="EMBL/GenBank/DDBJ databases">
        <authorList>
            <person name="Weinstock G."/>
            <person name="Sodergren E."/>
            <person name="Clifton S."/>
            <person name="Fulton L."/>
            <person name="Fulton B."/>
            <person name="Courtney L."/>
            <person name="Fronick C."/>
            <person name="Harrison M."/>
            <person name="Strong C."/>
            <person name="Farmer C."/>
            <person name="Delahaunty K."/>
            <person name="Markovic C."/>
            <person name="Hall O."/>
            <person name="Minx P."/>
            <person name="Tomlinson C."/>
            <person name="Mitreva M."/>
            <person name="Hou S."/>
            <person name="Chen J."/>
            <person name="Wollam A."/>
            <person name="Pepin K.H."/>
            <person name="Johnson M."/>
            <person name="Bhonagiri V."/>
            <person name="Zhang X."/>
            <person name="Suruliraj S."/>
            <person name="Warren W."/>
            <person name="Chinwalla A."/>
            <person name="Mardis E.R."/>
            <person name="Wilson R.K."/>
        </authorList>
    </citation>
    <scope>NUCLEOTIDE SEQUENCE [LARGE SCALE GENOMIC DNA]</scope>
    <source>
        <strain evidence="10 11">DP7</strain>
    </source>
</reference>
<dbReference type="PROSITE" id="PS50110">
    <property type="entry name" value="RESPONSE_REGULATORY"/>
    <property type="match status" value="1"/>
</dbReference>
<dbReference type="AlphaFoldDB" id="G9XJS5"/>
<dbReference type="InterPro" id="IPR003594">
    <property type="entry name" value="HATPase_dom"/>
</dbReference>
<dbReference type="InterPro" id="IPR036890">
    <property type="entry name" value="HATPase_C_sf"/>
</dbReference>
<dbReference type="CDD" id="cd17574">
    <property type="entry name" value="REC_OmpR"/>
    <property type="match status" value="1"/>
</dbReference>
<feature type="domain" description="Response regulatory" evidence="9">
    <location>
        <begin position="1"/>
        <end position="114"/>
    </location>
</feature>
<dbReference type="InterPro" id="IPR010559">
    <property type="entry name" value="Sig_transdc_His_kin_internal"/>
</dbReference>
<dbReference type="SMART" id="SM00448">
    <property type="entry name" value="REC"/>
    <property type="match status" value="1"/>
</dbReference>
<dbReference type="PATRIC" id="fig|537010.4.peg.1117"/>
<sequence length="326" mass="37061">MIVDDEPTNIRVLSLMLEGEYQVSAAYSGEKALESLKNEKFHLLLTDLMMPGMSGIELTQQIRQNYSLIELPIIIATARNREREIELAYQNGANDYITKPFTAEEVQWRVRSLLKLTDTMEKAFESEMAYLQAQIKPHFIYNALSNIIALCHEDGEKASEMLSLLSRYLRHIFQRDQNQQTLQLQQELDLIKTYVEIEQLRFGKHLHYETYVDPEILKKGIKIPTLLIQPLVENAIRHGLFNKEGEGTVSLRITEGEGFIHIIVEDNGVGMSEDEVGRILNGKGGKGVGLKNVLMRVASLPKAAFLIDSELEKGTRCSIFLPKELV</sequence>
<evidence type="ECO:0000256" key="6">
    <source>
        <dbReference type="ARBA" id="ARBA00024867"/>
    </source>
</evidence>
<accession>G9XJS5</accession>
<evidence type="ECO:0000259" key="9">
    <source>
        <dbReference type="PROSITE" id="PS50110"/>
    </source>
</evidence>
<evidence type="ECO:0000256" key="2">
    <source>
        <dbReference type="ARBA" id="ARBA00012438"/>
    </source>
</evidence>
<dbReference type="Proteomes" id="UP000004416">
    <property type="component" value="Unassembled WGS sequence"/>
</dbReference>
<dbReference type="Pfam" id="PF00072">
    <property type="entry name" value="Response_reg"/>
    <property type="match status" value="1"/>
</dbReference>
<dbReference type="SUPFAM" id="SSF55874">
    <property type="entry name" value="ATPase domain of HSP90 chaperone/DNA topoisomerase II/histidine kinase"/>
    <property type="match status" value="1"/>
</dbReference>
<keyword evidence="4" id="KW-0808">Transferase</keyword>
<dbReference type="PANTHER" id="PTHR34220:SF7">
    <property type="entry name" value="SENSOR HISTIDINE KINASE YPDA"/>
    <property type="match status" value="1"/>
</dbReference>
<dbReference type="Gene3D" id="3.40.50.2300">
    <property type="match status" value="1"/>
</dbReference>
<comment type="function">
    <text evidence="6">May play the central regulatory role in sporulation. It may be an element of the effector pathway responsible for the activation of sporulation genes in response to nutritional stress. Spo0A may act in concert with spo0H (a sigma factor) to control the expression of some genes that are critical to the sporulation process.</text>
</comment>
<keyword evidence="7" id="KW-0597">Phosphoprotein</keyword>
<comment type="catalytic activity">
    <reaction evidence="1">
        <text>ATP + protein L-histidine = ADP + protein N-phospho-L-histidine.</text>
        <dbReference type="EC" id="2.7.13.3"/>
    </reaction>
</comment>
<dbReference type="InterPro" id="IPR005467">
    <property type="entry name" value="His_kinase_dom"/>
</dbReference>
<protein>
    <recommendedName>
        <fullName evidence="3">Stage 0 sporulation protein A homolog</fullName>
        <ecNumber evidence="2">2.7.13.3</ecNumber>
    </recommendedName>
</protein>
<name>G9XJS5_DESHA</name>